<reference evidence="20" key="2">
    <citation type="submission" date="2020-05" db="UniProtKB">
        <authorList>
            <consortium name="EnsemblMetazoa"/>
        </authorList>
    </citation>
    <scope>IDENTIFICATION</scope>
    <source>
        <strain evidence="20">A-37</strain>
    </source>
</reference>
<dbReference type="GO" id="GO:0007189">
    <property type="term" value="P:adenylate cyclase-activating G protein-coupled receptor signaling pathway"/>
    <property type="evidence" value="ECO:0007669"/>
    <property type="project" value="TreeGrafter"/>
</dbReference>
<dbReference type="Pfam" id="PF16214">
    <property type="entry name" value="AC_N"/>
    <property type="match status" value="1"/>
</dbReference>
<feature type="domain" description="Guanylate cyclase" evidence="19">
    <location>
        <begin position="1043"/>
        <end position="1187"/>
    </location>
</feature>
<evidence type="ECO:0000256" key="18">
    <source>
        <dbReference type="SAM" id="Phobius"/>
    </source>
</evidence>
<feature type="transmembrane region" description="Helical" evidence="18">
    <location>
        <begin position="675"/>
        <end position="697"/>
    </location>
</feature>
<evidence type="ECO:0000256" key="11">
    <source>
        <dbReference type="ARBA" id="ARBA00022989"/>
    </source>
</evidence>
<feature type="transmembrane region" description="Helical" evidence="18">
    <location>
        <begin position="870"/>
        <end position="900"/>
    </location>
</feature>
<feature type="region of interest" description="Disordered" evidence="17">
    <location>
        <begin position="1492"/>
        <end position="1525"/>
    </location>
</feature>
<name>A0A182MX53_9DIPT</name>
<keyword evidence="21" id="KW-1185">Reference proteome</keyword>
<dbReference type="FunFam" id="3.30.70.1230:FF:000001">
    <property type="entry name" value="Adenylate cyclase"/>
    <property type="match status" value="1"/>
</dbReference>
<dbReference type="Gene3D" id="3.30.70.1230">
    <property type="entry name" value="Nucleotide cyclase"/>
    <property type="match status" value="2"/>
</dbReference>
<organism evidence="20 21">
    <name type="scientific">Anopheles culicifacies</name>
    <dbReference type="NCBI Taxonomy" id="139723"/>
    <lineage>
        <taxon>Eukaryota</taxon>
        <taxon>Metazoa</taxon>
        <taxon>Ecdysozoa</taxon>
        <taxon>Arthropoda</taxon>
        <taxon>Hexapoda</taxon>
        <taxon>Insecta</taxon>
        <taxon>Pterygota</taxon>
        <taxon>Neoptera</taxon>
        <taxon>Endopterygota</taxon>
        <taxon>Diptera</taxon>
        <taxon>Nematocera</taxon>
        <taxon>Culicoidea</taxon>
        <taxon>Culicidae</taxon>
        <taxon>Anophelinae</taxon>
        <taxon>Anopheles</taxon>
        <taxon>culicifacies species complex</taxon>
    </lineage>
</organism>
<feature type="transmembrane region" description="Helical" evidence="18">
    <location>
        <begin position="839"/>
        <end position="858"/>
    </location>
</feature>
<comment type="similarity">
    <text evidence="16">Belongs to the adenylyl cyclase class-4/guanylyl cyclase family.</text>
</comment>
<dbReference type="PROSITE" id="PS50125">
    <property type="entry name" value="GUANYLATE_CYCLASE_2"/>
    <property type="match status" value="2"/>
</dbReference>
<dbReference type="FunFam" id="3.30.70.1230:FF:000002">
    <property type="entry name" value="Adenylate cyclase"/>
    <property type="match status" value="1"/>
</dbReference>
<dbReference type="Pfam" id="PF00211">
    <property type="entry name" value="Guanylate_cyc"/>
    <property type="match status" value="2"/>
</dbReference>
<feature type="transmembrane region" description="Helical" evidence="18">
    <location>
        <begin position="66"/>
        <end position="85"/>
    </location>
</feature>
<evidence type="ECO:0000256" key="7">
    <source>
        <dbReference type="ARBA" id="ARBA00022737"/>
    </source>
</evidence>
<dbReference type="InterPro" id="IPR009398">
    <property type="entry name" value="Adcy_conserved_dom"/>
</dbReference>
<evidence type="ECO:0000256" key="5">
    <source>
        <dbReference type="ARBA" id="ARBA00022692"/>
    </source>
</evidence>
<feature type="region of interest" description="Disordered" evidence="17">
    <location>
        <begin position="571"/>
        <end position="590"/>
    </location>
</feature>
<evidence type="ECO:0000256" key="2">
    <source>
        <dbReference type="ARBA" id="ARBA00001946"/>
    </source>
</evidence>
<evidence type="ECO:0000256" key="16">
    <source>
        <dbReference type="RuleBase" id="RU000405"/>
    </source>
</evidence>
<feature type="domain" description="Guanylate cyclase" evidence="19">
    <location>
        <begin position="275"/>
        <end position="402"/>
    </location>
</feature>
<evidence type="ECO:0000256" key="15">
    <source>
        <dbReference type="ARBA" id="ARBA00023239"/>
    </source>
</evidence>
<feature type="compositionally biased region" description="Gly residues" evidence="17">
    <location>
        <begin position="518"/>
        <end position="536"/>
    </location>
</feature>
<dbReference type="GO" id="GO:0006171">
    <property type="term" value="P:cAMP biosynthetic process"/>
    <property type="evidence" value="ECO:0007669"/>
    <property type="project" value="UniProtKB-KW"/>
</dbReference>
<feature type="region of interest" description="Disordered" evidence="17">
    <location>
        <begin position="1421"/>
        <end position="1461"/>
    </location>
</feature>
<comment type="cofactor">
    <cofactor evidence="2">
        <name>Mg(2+)</name>
        <dbReference type="ChEBI" id="CHEBI:18420"/>
    </cofactor>
</comment>
<feature type="transmembrane region" description="Helical" evidence="18">
    <location>
        <begin position="703"/>
        <end position="727"/>
    </location>
</feature>
<feature type="transmembrane region" description="Helical" evidence="18">
    <location>
        <begin position="37"/>
        <end position="60"/>
    </location>
</feature>
<protein>
    <recommendedName>
        <fullName evidence="4">adenylate cyclase</fullName>
        <ecNumber evidence="4">4.6.1.1</ecNumber>
    </recommendedName>
</protein>
<dbReference type="GO" id="GO:0005886">
    <property type="term" value="C:plasma membrane"/>
    <property type="evidence" value="ECO:0007669"/>
    <property type="project" value="InterPro"/>
</dbReference>
<sequence length="1826" mass="200665">MDHAVHAARGRPWNKLRFENNELESLYQRYTLKLQRFSVTGVVALVVILCGVMGGLSLGYNQAPTLHNVFNTFMCLLFTVVLGLLQFRLIRDSHLPYLCYGILFFTAAFCFISMPTVGIVFPVDTREVMAEGVWQIVFVIFLSYAMMPLQIWEAALFGLILPSIHIGLTGYNIYTGNFQYLAYQQLAANMVIFMGVNVAGFVVNVMMERAQRRAFLDTRNCIAARLEMEDENEKLERLLLSVLPQHVAMEMKNDILSPVEGQFHKIYIQKHENVSILFADIVGFTVLASQCSAQELVRLLNELFGRFDQLAHDNHCLRIKILGDCYYCVSGIPDPRADHARCAVEMGLDMIDAIASVVEQTDVILNMRVGIHSGRVLCGVLGLRKWQFDVWSNDVTLANHMESGGEPGRVHVTRATLDALGGEYEVEAGHGDTRDSYLRDNEIDTYFIVPPAHRRKPLMLNTLGVRSALGAANRRKLSFRNVSNVVVQLLHTIKYSVPVPFSHMATGGAGSPYPSTSGGAGSSGGGGPGCSGAGGSSGTGGGLFLDKNARKDPRILHASPYPAAARAGYAGGGGGGVSSSGGGGGGNNGTVESRVSLYESELSATNNKVTDKFKRPFKKRHSSVYHQPTNRVNKFLSQAIEARSVDREKSVHVKRISLQFREKEKERQYHQDFDLGFTTAMGCSLLLLILSAGLQISALPRTLILLLLFLTAFVWISAILMLLLAVRLKWIFWDLSKSFSLRLAITIFTIVLLYSVGQVNVVCNAQQAYATTGTMFTCLSDHPCTTNFTTKSVPSVESLGPAGSSDILMGAGELHRNEPNLWTGQQQPLHNYSHRKCALPQYIALSAAYSFLSVSIFLRPPNGLQCQQRSLIGVIFYLTRLPILIKTVLVTLMGLVYCLFIELSHANIFDCYDQRVESAIPLHTISVARILIFMIAILAHGRQVEWTARLDFLWQLQASQEKKEMSVLQQSNRRILYNLLPSHVAAHFLDNQFARSNMVRPKRFQGVGGNLRFALLRFVGSLRGCGMATMRQDLYHQSYSKVGVIFCSVPNFHEFYTELDGSNQGVECLRLLNEIIADFDELLCEERFHAIDKIKTVGSTYMAAVGLIPEHKMLPTDPGSMRRLMTALIDFVKAMRVTLKNINENSYNNFMLRVGVNVGPVVAGVIGARKPQYDIWGNTVNVASRMDSTGIPGYTQVTQEVVDSLQGSHFEFRCRGQIKVKGKGDMVTYFLCEQNEQHLFAAGLGTNGIAGGAGSIVQQSVDGVGSTAVMAMVGGTSNGTTDTGGSIGGTGNASLGRDRAGAAALHHPYMIGPNGNMPGLQQQHQHQAKGVYKQHNNINNNHIVSSGFHGMENYGKRNYDYHHHVQHKQQEQAVTGAHSVQLPTASYNIRENFNIIENPNVTDLDENNFNHHHQLLGRDHLNNGHKIRNHHHHHHHHGGQQHQQEHHGQVASHNPNNRGVYATASENEPLLGSASGAGGIIGNAVIKPIQQIQQQQQHQQQIPISSDESYSKTTEGEDFDGEPHSPLPVTSVFNSGANAGNPLQYLYPCDIQVDPTSPPKMSPIDFGNMHDFEVTSTTVETKSSSAHNKGESCNSFEYHEKGPSYPKSPFERELQRRMNESQSRPMLTQVSVVSGGDGQMAPNGGGMGETSREENQPTGGKGANGNGFEQQQQQQSHHDGSLERYGAPVEREGSGARDNNSSTHHNHQSLDSNPVESQSEWSDDECREEATGGAESTGYITDEPGLENISLLNEAGLTDAEGALSDVNSLYNAPDVDDTSISSRASSRLLSLDSLSGLYDCDLDSRHEMAIVSASHKITNKFGPIG</sequence>
<evidence type="ECO:0000256" key="12">
    <source>
        <dbReference type="ARBA" id="ARBA00022998"/>
    </source>
</evidence>
<evidence type="ECO:0000256" key="6">
    <source>
        <dbReference type="ARBA" id="ARBA00022723"/>
    </source>
</evidence>
<dbReference type="Proteomes" id="UP000075883">
    <property type="component" value="Unassembled WGS sequence"/>
</dbReference>
<comment type="subcellular location">
    <subcellularLocation>
        <location evidence="3">Membrane</location>
        <topology evidence="3">Multi-pass membrane protein</topology>
    </subcellularLocation>
</comment>
<feature type="compositionally biased region" description="Low complexity" evidence="17">
    <location>
        <begin position="1492"/>
        <end position="1502"/>
    </location>
</feature>
<dbReference type="CDD" id="cd07302">
    <property type="entry name" value="CHD"/>
    <property type="match status" value="2"/>
</dbReference>
<reference evidence="21" key="1">
    <citation type="submission" date="2013-09" db="EMBL/GenBank/DDBJ databases">
        <title>The Genome Sequence of Anopheles culicifacies species A.</title>
        <authorList>
            <consortium name="The Broad Institute Genomics Platform"/>
            <person name="Neafsey D.E."/>
            <person name="Besansky N."/>
            <person name="Howell P."/>
            <person name="Walton C."/>
            <person name="Young S.K."/>
            <person name="Zeng Q."/>
            <person name="Gargeya S."/>
            <person name="Fitzgerald M."/>
            <person name="Haas B."/>
            <person name="Abouelleil A."/>
            <person name="Allen A.W."/>
            <person name="Alvarado L."/>
            <person name="Arachchi H.M."/>
            <person name="Berlin A.M."/>
            <person name="Chapman S.B."/>
            <person name="Gainer-Dewar J."/>
            <person name="Goldberg J."/>
            <person name="Griggs A."/>
            <person name="Gujja S."/>
            <person name="Hansen M."/>
            <person name="Howarth C."/>
            <person name="Imamovic A."/>
            <person name="Ireland A."/>
            <person name="Larimer J."/>
            <person name="McCowan C."/>
            <person name="Murphy C."/>
            <person name="Pearson M."/>
            <person name="Poon T.W."/>
            <person name="Priest M."/>
            <person name="Roberts A."/>
            <person name="Saif S."/>
            <person name="Shea T."/>
            <person name="Sisk P."/>
            <person name="Sykes S."/>
            <person name="Wortman J."/>
            <person name="Nusbaum C."/>
            <person name="Birren B."/>
        </authorList>
    </citation>
    <scope>NUCLEOTIDE SEQUENCE [LARGE SCALE GENOMIC DNA]</scope>
    <source>
        <strain evidence="21">A-37</strain>
    </source>
</reference>
<keyword evidence="12" id="KW-0115">cAMP biosynthesis</keyword>
<evidence type="ECO:0000313" key="20">
    <source>
        <dbReference type="EnsemblMetazoa" id="ACUA028428-PA"/>
    </source>
</evidence>
<dbReference type="VEuPathDB" id="VectorBase:ACUA028428"/>
<dbReference type="EnsemblMetazoa" id="ACUA028428-RA">
    <property type="protein sequence ID" value="ACUA028428-PA"/>
    <property type="gene ID" value="ACUA028428"/>
</dbReference>
<feature type="transmembrane region" description="Helical" evidence="18">
    <location>
        <begin position="920"/>
        <end position="939"/>
    </location>
</feature>
<dbReference type="InterPro" id="IPR018297">
    <property type="entry name" value="A/G_cyclase_CS"/>
</dbReference>
<keyword evidence="14" id="KW-0325">Glycoprotein</keyword>
<feature type="transmembrane region" description="Helical" evidence="18">
    <location>
        <begin position="97"/>
        <end position="122"/>
    </location>
</feature>
<evidence type="ECO:0000256" key="13">
    <source>
        <dbReference type="ARBA" id="ARBA00023136"/>
    </source>
</evidence>
<keyword evidence="10" id="KW-0460">Magnesium</keyword>
<feature type="compositionally biased region" description="Basic and acidic residues" evidence="17">
    <location>
        <begin position="1609"/>
        <end position="1619"/>
    </location>
</feature>
<dbReference type="PANTHER" id="PTHR45627:SF26">
    <property type="entry name" value="ADENYLATE CYCLASE TYPE 1"/>
    <property type="match status" value="1"/>
</dbReference>
<keyword evidence="7" id="KW-0677">Repeat</keyword>
<evidence type="ECO:0000256" key="3">
    <source>
        <dbReference type="ARBA" id="ARBA00004141"/>
    </source>
</evidence>
<dbReference type="PANTHER" id="PTHR45627">
    <property type="entry name" value="ADENYLATE CYCLASE TYPE 1"/>
    <property type="match status" value="1"/>
</dbReference>
<dbReference type="Pfam" id="PF06327">
    <property type="entry name" value="Adcy_cons_dom"/>
    <property type="match status" value="1"/>
</dbReference>
<dbReference type="GO" id="GO:0005524">
    <property type="term" value="F:ATP binding"/>
    <property type="evidence" value="ECO:0007669"/>
    <property type="project" value="UniProtKB-KW"/>
</dbReference>
<comment type="catalytic activity">
    <reaction evidence="1">
        <text>ATP = 3',5'-cyclic AMP + diphosphate</text>
        <dbReference type="Rhea" id="RHEA:15389"/>
        <dbReference type="ChEBI" id="CHEBI:30616"/>
        <dbReference type="ChEBI" id="CHEBI:33019"/>
        <dbReference type="ChEBI" id="CHEBI:58165"/>
        <dbReference type="EC" id="4.6.1.1"/>
    </reaction>
</comment>
<feature type="compositionally biased region" description="Gly residues" evidence="17">
    <location>
        <begin position="571"/>
        <end position="588"/>
    </location>
</feature>
<dbReference type="InterPro" id="IPR029787">
    <property type="entry name" value="Nucleotide_cyclase"/>
</dbReference>
<feature type="compositionally biased region" description="Polar residues" evidence="17">
    <location>
        <begin position="1503"/>
        <end position="1513"/>
    </location>
</feature>
<keyword evidence="8" id="KW-0547">Nucleotide-binding</keyword>
<keyword evidence="9" id="KW-0067">ATP-binding</keyword>
<dbReference type="InterPro" id="IPR032628">
    <property type="entry name" value="AC_N"/>
</dbReference>
<dbReference type="GO" id="GO:0046872">
    <property type="term" value="F:metal ion binding"/>
    <property type="evidence" value="ECO:0007669"/>
    <property type="project" value="UniProtKB-KW"/>
</dbReference>
<dbReference type="GO" id="GO:0004016">
    <property type="term" value="F:adenylate cyclase activity"/>
    <property type="evidence" value="ECO:0007669"/>
    <property type="project" value="UniProtKB-EC"/>
</dbReference>
<evidence type="ECO:0000256" key="4">
    <source>
        <dbReference type="ARBA" id="ARBA00012201"/>
    </source>
</evidence>
<proteinExistence type="inferred from homology"/>
<dbReference type="SMART" id="SM00044">
    <property type="entry name" value="CYCc"/>
    <property type="match status" value="2"/>
</dbReference>
<keyword evidence="11 18" id="KW-1133">Transmembrane helix</keyword>
<keyword evidence="6" id="KW-0479">Metal-binding</keyword>
<dbReference type="PROSITE" id="PS00452">
    <property type="entry name" value="GUANYLATE_CYCLASE_1"/>
    <property type="match status" value="2"/>
</dbReference>
<dbReference type="InterPro" id="IPR001054">
    <property type="entry name" value="A/G_cyclase"/>
</dbReference>
<evidence type="ECO:0000313" key="21">
    <source>
        <dbReference type="Proteomes" id="UP000075883"/>
    </source>
</evidence>
<evidence type="ECO:0000259" key="19">
    <source>
        <dbReference type="PROSITE" id="PS50125"/>
    </source>
</evidence>
<feature type="transmembrane region" description="Helical" evidence="18">
    <location>
        <begin position="154"/>
        <end position="174"/>
    </location>
</feature>
<dbReference type="EC" id="4.6.1.1" evidence="4"/>
<feature type="compositionally biased region" description="Polar residues" evidence="17">
    <location>
        <begin position="1697"/>
        <end position="1720"/>
    </location>
</feature>
<evidence type="ECO:0000256" key="10">
    <source>
        <dbReference type="ARBA" id="ARBA00022842"/>
    </source>
</evidence>
<evidence type="ECO:0000256" key="8">
    <source>
        <dbReference type="ARBA" id="ARBA00022741"/>
    </source>
</evidence>
<dbReference type="EMBL" id="AXCM01004791">
    <property type="status" value="NOT_ANNOTATED_CDS"/>
    <property type="molecule type" value="Genomic_DNA"/>
</dbReference>
<feature type="compositionally biased region" description="Gly residues" evidence="17">
    <location>
        <begin position="1635"/>
        <end position="1648"/>
    </location>
</feature>
<keyword evidence="13 18" id="KW-0472">Membrane</keyword>
<evidence type="ECO:0000256" key="17">
    <source>
        <dbReference type="SAM" id="MobiDB-lite"/>
    </source>
</evidence>
<feature type="region of interest" description="Disordered" evidence="17">
    <location>
        <begin position="1580"/>
        <end position="1742"/>
    </location>
</feature>
<feature type="compositionally biased region" description="Polar residues" evidence="17">
    <location>
        <begin position="1620"/>
        <end position="1632"/>
    </location>
</feature>
<dbReference type="SUPFAM" id="SSF55073">
    <property type="entry name" value="Nucleotide cyclase"/>
    <property type="match status" value="2"/>
</dbReference>
<dbReference type="STRING" id="139723.A0A182MX53"/>
<evidence type="ECO:0000256" key="1">
    <source>
        <dbReference type="ARBA" id="ARBA00001593"/>
    </source>
</evidence>
<keyword evidence="5 18" id="KW-0812">Transmembrane</keyword>
<feature type="compositionally biased region" description="Basic residues" evidence="17">
    <location>
        <begin position="1423"/>
        <end position="1439"/>
    </location>
</feature>
<feature type="region of interest" description="Disordered" evidence="17">
    <location>
        <begin position="510"/>
        <end position="536"/>
    </location>
</feature>
<dbReference type="GO" id="GO:0035556">
    <property type="term" value="P:intracellular signal transduction"/>
    <property type="evidence" value="ECO:0007669"/>
    <property type="project" value="InterPro"/>
</dbReference>
<accession>A0A182MX53</accession>
<feature type="transmembrane region" description="Helical" evidence="18">
    <location>
        <begin position="739"/>
        <end position="757"/>
    </location>
</feature>
<feature type="transmembrane region" description="Helical" evidence="18">
    <location>
        <begin position="186"/>
        <end position="207"/>
    </location>
</feature>
<evidence type="ECO:0000256" key="14">
    <source>
        <dbReference type="ARBA" id="ARBA00023180"/>
    </source>
</evidence>
<keyword evidence="15 16" id="KW-0456">Lyase</keyword>
<dbReference type="EMBL" id="AXCM01004790">
    <property type="status" value="NOT_ANNOTATED_CDS"/>
    <property type="molecule type" value="Genomic_DNA"/>
</dbReference>
<evidence type="ECO:0000256" key="9">
    <source>
        <dbReference type="ARBA" id="ARBA00022840"/>
    </source>
</evidence>